<feature type="domain" description="GHMP kinase C-terminal" evidence="10">
    <location>
        <begin position="239"/>
        <end position="283"/>
    </location>
</feature>
<dbReference type="GO" id="GO:0004413">
    <property type="term" value="F:homoserine kinase activity"/>
    <property type="evidence" value="ECO:0007669"/>
    <property type="project" value="UniProtKB-UniRule"/>
</dbReference>
<evidence type="ECO:0000256" key="4">
    <source>
        <dbReference type="ARBA" id="ARBA00022741"/>
    </source>
</evidence>
<dbReference type="AlphaFoldDB" id="G7H6P5"/>
<keyword evidence="6 7" id="KW-0067">ATP-binding</keyword>
<dbReference type="InterPro" id="IPR006204">
    <property type="entry name" value="GHMP_kinase_N_dom"/>
</dbReference>
<dbReference type="SUPFAM" id="SSF54211">
    <property type="entry name" value="Ribosomal protein S5 domain 2-like"/>
    <property type="match status" value="1"/>
</dbReference>
<dbReference type="GO" id="GO:0005524">
    <property type="term" value="F:ATP binding"/>
    <property type="evidence" value="ECO:0007669"/>
    <property type="project" value="UniProtKB-UniRule"/>
</dbReference>
<dbReference type="UniPathway" id="UPA00050">
    <property type="reaction ID" value="UER00064"/>
</dbReference>
<dbReference type="NCBIfam" id="TIGR00191">
    <property type="entry name" value="thrB"/>
    <property type="match status" value="1"/>
</dbReference>
<reference evidence="11 12" key="1">
    <citation type="submission" date="2011-11" db="EMBL/GenBank/DDBJ databases">
        <title>Whole genome shotgun sequence of Gordonia araii NBRC 100433.</title>
        <authorList>
            <person name="Yoshida Y."/>
            <person name="Hosoyama A."/>
            <person name="Tsuchikane K."/>
            <person name="Katsumata H."/>
            <person name="Yamazaki S."/>
            <person name="Fujita N."/>
        </authorList>
    </citation>
    <scope>NUCLEOTIDE SEQUENCE [LARGE SCALE GENOMIC DNA]</scope>
    <source>
        <strain evidence="11 12">NBRC 100433</strain>
    </source>
</reference>
<dbReference type="HAMAP" id="MF_00384">
    <property type="entry name" value="Homoser_kinase"/>
    <property type="match status" value="1"/>
</dbReference>
<dbReference type="GO" id="GO:0005737">
    <property type="term" value="C:cytoplasm"/>
    <property type="evidence" value="ECO:0007669"/>
    <property type="project" value="UniProtKB-SubCell"/>
</dbReference>
<evidence type="ECO:0000256" key="1">
    <source>
        <dbReference type="ARBA" id="ARBA00022605"/>
    </source>
</evidence>
<proteinExistence type="inferred from homology"/>
<evidence type="ECO:0000256" key="8">
    <source>
        <dbReference type="NCBIfam" id="TIGR00191"/>
    </source>
</evidence>
<evidence type="ECO:0000256" key="3">
    <source>
        <dbReference type="ARBA" id="ARBA00022697"/>
    </source>
</evidence>
<dbReference type="RefSeq" id="WP_007323595.1">
    <property type="nucleotide sequence ID" value="NZ_BAEE01000076.1"/>
</dbReference>
<evidence type="ECO:0000259" key="10">
    <source>
        <dbReference type="Pfam" id="PF08544"/>
    </source>
</evidence>
<keyword evidence="5 7" id="KW-0418">Kinase</keyword>
<evidence type="ECO:0000256" key="5">
    <source>
        <dbReference type="ARBA" id="ARBA00022777"/>
    </source>
</evidence>
<dbReference type="PANTHER" id="PTHR20861:SF1">
    <property type="entry name" value="HOMOSERINE KINASE"/>
    <property type="match status" value="1"/>
</dbReference>
<comment type="similarity">
    <text evidence="7">Belongs to the GHMP kinase family. Homoserine kinase subfamily.</text>
</comment>
<evidence type="ECO:0000256" key="7">
    <source>
        <dbReference type="HAMAP-Rule" id="MF_00384"/>
    </source>
</evidence>
<gene>
    <name evidence="7 11" type="primary">thrB</name>
    <name evidence="11" type="ORF">GOARA_076_00300</name>
</gene>
<dbReference type="Proteomes" id="UP000035088">
    <property type="component" value="Unassembled WGS sequence"/>
</dbReference>
<dbReference type="EMBL" id="BAEE01000076">
    <property type="protein sequence ID" value="GAB11520.1"/>
    <property type="molecule type" value="Genomic_DNA"/>
</dbReference>
<dbReference type="InterPro" id="IPR020568">
    <property type="entry name" value="Ribosomal_Su5_D2-typ_SF"/>
</dbReference>
<dbReference type="Pfam" id="PF08544">
    <property type="entry name" value="GHMP_kinases_C"/>
    <property type="match status" value="1"/>
</dbReference>
<evidence type="ECO:0000256" key="2">
    <source>
        <dbReference type="ARBA" id="ARBA00022679"/>
    </source>
</evidence>
<protein>
    <recommendedName>
        <fullName evidence="7 8">Homoserine kinase</fullName>
        <shortName evidence="7">HK</shortName>
        <shortName evidence="7">HSK</shortName>
        <ecNumber evidence="7 8">2.7.1.39</ecNumber>
    </recommendedName>
</protein>
<evidence type="ECO:0000259" key="9">
    <source>
        <dbReference type="Pfam" id="PF00288"/>
    </source>
</evidence>
<dbReference type="Gene3D" id="3.30.230.10">
    <property type="match status" value="1"/>
</dbReference>
<dbReference type="EC" id="2.7.1.39" evidence="7 8"/>
<dbReference type="InterPro" id="IPR036554">
    <property type="entry name" value="GHMP_kinase_C_sf"/>
</dbReference>
<feature type="domain" description="GHMP kinase N-terminal" evidence="9">
    <location>
        <begin position="68"/>
        <end position="157"/>
    </location>
</feature>
<keyword evidence="1 7" id="KW-0028">Amino-acid biosynthesis</keyword>
<name>G7H6P5_9ACTN</name>
<keyword evidence="2 7" id="KW-0808">Transferase</keyword>
<dbReference type="PANTHER" id="PTHR20861">
    <property type="entry name" value="HOMOSERINE/4-DIPHOSPHOCYTIDYL-2-C-METHYL-D-ERYTHRITOL KINASE"/>
    <property type="match status" value="1"/>
</dbReference>
<accession>G7H6P5</accession>
<dbReference type="InterPro" id="IPR014721">
    <property type="entry name" value="Ribsml_uS5_D2-typ_fold_subgr"/>
</dbReference>
<comment type="caution">
    <text evidence="7">Lacks conserved residue(s) required for the propagation of feature annotation.</text>
</comment>
<dbReference type="GO" id="GO:0009088">
    <property type="term" value="P:threonine biosynthetic process"/>
    <property type="evidence" value="ECO:0007669"/>
    <property type="project" value="UniProtKB-UniRule"/>
</dbReference>
<organism evidence="11 12">
    <name type="scientific">Gordonia araii NBRC 100433</name>
    <dbReference type="NCBI Taxonomy" id="1073574"/>
    <lineage>
        <taxon>Bacteria</taxon>
        <taxon>Bacillati</taxon>
        <taxon>Actinomycetota</taxon>
        <taxon>Actinomycetes</taxon>
        <taxon>Mycobacteriales</taxon>
        <taxon>Gordoniaceae</taxon>
        <taxon>Gordonia</taxon>
    </lineage>
</organism>
<evidence type="ECO:0000313" key="12">
    <source>
        <dbReference type="Proteomes" id="UP000035088"/>
    </source>
</evidence>
<dbReference type="InterPro" id="IPR013750">
    <property type="entry name" value="GHMP_kinase_C_dom"/>
</dbReference>
<dbReference type="PIRSF" id="PIRSF000676">
    <property type="entry name" value="Homoser_kin"/>
    <property type="match status" value="1"/>
</dbReference>
<keyword evidence="12" id="KW-1185">Reference proteome</keyword>
<dbReference type="InterPro" id="IPR000870">
    <property type="entry name" value="Homoserine_kinase"/>
</dbReference>
<comment type="function">
    <text evidence="7">Catalyzes the ATP-dependent phosphorylation of L-homoserine to L-homoserine phosphate.</text>
</comment>
<dbReference type="PRINTS" id="PR00958">
    <property type="entry name" value="HOMSERKINASE"/>
</dbReference>
<dbReference type="SUPFAM" id="SSF55060">
    <property type="entry name" value="GHMP Kinase, C-terminal domain"/>
    <property type="match status" value="1"/>
</dbReference>
<comment type="catalytic activity">
    <reaction evidence="7">
        <text>L-homoserine + ATP = O-phospho-L-homoserine + ADP + H(+)</text>
        <dbReference type="Rhea" id="RHEA:13985"/>
        <dbReference type="ChEBI" id="CHEBI:15378"/>
        <dbReference type="ChEBI" id="CHEBI:30616"/>
        <dbReference type="ChEBI" id="CHEBI:57476"/>
        <dbReference type="ChEBI" id="CHEBI:57590"/>
        <dbReference type="ChEBI" id="CHEBI:456216"/>
        <dbReference type="EC" id="2.7.1.39"/>
    </reaction>
</comment>
<dbReference type="STRING" id="1073574.GOARA_076_00300"/>
<comment type="caution">
    <text evidence="11">The sequence shown here is derived from an EMBL/GenBank/DDBJ whole genome shotgun (WGS) entry which is preliminary data.</text>
</comment>
<evidence type="ECO:0000313" key="11">
    <source>
        <dbReference type="EMBL" id="GAB11520.1"/>
    </source>
</evidence>
<dbReference type="OrthoDB" id="9769912at2"/>
<keyword evidence="4 7" id="KW-0547">Nucleotide-binding</keyword>
<sequence length="311" mass="31572">MTTILPAGLRVAVRVPASSANLGPGFDCLGLALGIYDDVTVTTVDEPGVRLTVTGEGADSVPLDETHLVAQAITRGLAHAGAAAAGLQIDCVNAIPHSRGVGSSASAAVSGLVAASGLLGAAAEIIGTQALSDDELVQLSAEFEGHPDNAAASVLGGAVVTWTDGEGEGARYSARRLQVDPRIRATAFIAHAESSTSQTRRLLPDEVPRCDAVFNLSRTAVAVLALTREPDLLLAATEDRLHQGYRADSMAPSAELVAQLRAAGYAATISGAGPTVLVLHTADIPASAVDAPSFTMVETAISDGPTVVDAR</sequence>
<keyword evidence="7" id="KW-0963">Cytoplasm</keyword>
<dbReference type="Gene3D" id="3.30.70.890">
    <property type="entry name" value="GHMP kinase, C-terminal domain"/>
    <property type="match status" value="1"/>
</dbReference>
<evidence type="ECO:0000256" key="6">
    <source>
        <dbReference type="ARBA" id="ARBA00022840"/>
    </source>
</evidence>
<keyword evidence="3 7" id="KW-0791">Threonine biosynthesis</keyword>
<dbReference type="Pfam" id="PF00288">
    <property type="entry name" value="GHMP_kinases_N"/>
    <property type="match status" value="1"/>
</dbReference>
<comment type="subcellular location">
    <subcellularLocation>
        <location evidence="7">Cytoplasm</location>
    </subcellularLocation>
</comment>
<comment type="pathway">
    <text evidence="7">Amino-acid biosynthesis; L-threonine biosynthesis; L-threonine from L-aspartate: step 4/5.</text>
</comment>